<name>A0A8J6XGC3_9CYAN</name>
<dbReference type="GO" id="GO:0007059">
    <property type="term" value="P:chromosome segregation"/>
    <property type="evidence" value="ECO:0007669"/>
    <property type="project" value="TreeGrafter"/>
</dbReference>
<dbReference type="Gene3D" id="3.90.1530.10">
    <property type="entry name" value="Conserved hypothetical protein from pyrococcus furiosus pfu- 392566-001, ParB domain"/>
    <property type="match status" value="1"/>
</dbReference>
<evidence type="ECO:0000256" key="1">
    <source>
        <dbReference type="SAM" id="MobiDB-lite"/>
    </source>
</evidence>
<evidence type="ECO:0000313" key="4">
    <source>
        <dbReference type="Proteomes" id="UP000629098"/>
    </source>
</evidence>
<feature type="region of interest" description="Disordered" evidence="1">
    <location>
        <begin position="295"/>
        <end position="314"/>
    </location>
</feature>
<feature type="domain" description="ParB-like N-terminal" evidence="2">
    <location>
        <begin position="99"/>
        <end position="189"/>
    </location>
</feature>
<protein>
    <submittedName>
        <fullName evidence="3">ParB N-terminal domain-containing protein</fullName>
    </submittedName>
</protein>
<dbReference type="SMART" id="SM00470">
    <property type="entry name" value="ParB"/>
    <property type="match status" value="1"/>
</dbReference>
<dbReference type="Pfam" id="PF02195">
    <property type="entry name" value="ParB_N"/>
    <property type="match status" value="1"/>
</dbReference>
<dbReference type="AlphaFoldDB" id="A0A8J6XGC3"/>
<organism evidence="3 4">
    <name type="scientific">Iningainema tapete BLCC-T55</name>
    <dbReference type="NCBI Taxonomy" id="2748662"/>
    <lineage>
        <taxon>Bacteria</taxon>
        <taxon>Bacillati</taxon>
        <taxon>Cyanobacteriota</taxon>
        <taxon>Cyanophyceae</taxon>
        <taxon>Nostocales</taxon>
        <taxon>Scytonemataceae</taxon>
        <taxon>Iningainema tapete</taxon>
    </lineage>
</organism>
<dbReference type="PANTHER" id="PTHR33375">
    <property type="entry name" value="CHROMOSOME-PARTITIONING PROTEIN PARB-RELATED"/>
    <property type="match status" value="1"/>
</dbReference>
<dbReference type="RefSeq" id="WP_190825488.1">
    <property type="nucleotide sequence ID" value="NZ_CAWPPI010000013.1"/>
</dbReference>
<dbReference type="SUPFAM" id="SSF110849">
    <property type="entry name" value="ParB/Sulfiredoxin"/>
    <property type="match status" value="1"/>
</dbReference>
<reference evidence="3" key="1">
    <citation type="submission" date="2020-09" db="EMBL/GenBank/DDBJ databases">
        <title>Iningainema tapete sp. nov. (Scytonemataceae, Cyanobacteria) from greenhouses in central Florida (USA) produces two types of nodularin with biosynthetic potential for microcystin-LR and anabaenopeptins.</title>
        <authorList>
            <person name="Berthold D.E."/>
            <person name="Lefler F.W."/>
            <person name="Huang I.-S."/>
            <person name="Abdulla H."/>
            <person name="Zimba P.V."/>
            <person name="Laughinghouse H.D. IV."/>
        </authorList>
    </citation>
    <scope>NUCLEOTIDE SEQUENCE</scope>
    <source>
        <strain evidence="3">BLCCT55</strain>
    </source>
</reference>
<gene>
    <name evidence="3" type="ORF">ICL16_03425</name>
</gene>
<dbReference type="InterPro" id="IPR003115">
    <property type="entry name" value="ParB_N"/>
</dbReference>
<dbReference type="GO" id="GO:0005694">
    <property type="term" value="C:chromosome"/>
    <property type="evidence" value="ECO:0007669"/>
    <property type="project" value="TreeGrafter"/>
</dbReference>
<dbReference type="InterPro" id="IPR050336">
    <property type="entry name" value="Chromosome_partition/occlusion"/>
</dbReference>
<dbReference type="InterPro" id="IPR036086">
    <property type="entry name" value="ParB/Sulfiredoxin_sf"/>
</dbReference>
<dbReference type="PANTHER" id="PTHR33375:SF1">
    <property type="entry name" value="CHROMOSOME-PARTITIONING PROTEIN PARB-RELATED"/>
    <property type="match status" value="1"/>
</dbReference>
<dbReference type="Proteomes" id="UP000629098">
    <property type="component" value="Unassembled WGS sequence"/>
</dbReference>
<sequence length="479" mass="53098">MTQTICFESSTNNTSSTSLDINFCDIKNISIPFHLSADEGNVKKIITEFNKDGIIPKIIITSDKVLIDGIDALEASRRLGQTSVLVAVKQSTDDRQLLQLVPSSLLYIHPINSSIYGESEDLNELEKSIQKTNWIEPLIVTFDGERYRIVSGNSRYKVSQKLGIKQVPCEVKVFTSEAEELKFLLAGNIQREKTIEQKVREGWLWEEIEREEAKARMLKGSTAPMENSPGGAVRDIVAKRVGLGSGKTYEHASAAVKEMDDSRDAAPGTVRGDRHRQLKELLSKPRGVDAAYKLVKEKEEPKPTSTKHKPAQSEKWIPKELERIKVTGGEHSGKEATVMVVLSMCAITHIDGSPESKRDQIPFNQMRPLEQPSIPTDKSTSVKEEIRKKQQELGLGSGEQVLPDKQRNEGTAPSEPIQASAINFKTTGDALVTEVAIALLRLSPKQLSEVMRSCGPDFTSTQIEAIYQGLKQQITHKAA</sequence>
<dbReference type="EMBL" id="JACXAE010000013">
    <property type="protein sequence ID" value="MBD2771199.1"/>
    <property type="molecule type" value="Genomic_DNA"/>
</dbReference>
<comment type="caution">
    <text evidence="3">The sequence shown here is derived from an EMBL/GenBank/DDBJ whole genome shotgun (WGS) entry which is preliminary data.</text>
</comment>
<feature type="region of interest" description="Disordered" evidence="1">
    <location>
        <begin position="365"/>
        <end position="384"/>
    </location>
</feature>
<dbReference type="GO" id="GO:0045881">
    <property type="term" value="P:positive regulation of sporulation resulting in formation of a cellular spore"/>
    <property type="evidence" value="ECO:0007669"/>
    <property type="project" value="TreeGrafter"/>
</dbReference>
<evidence type="ECO:0000259" key="2">
    <source>
        <dbReference type="SMART" id="SM00470"/>
    </source>
</evidence>
<evidence type="ECO:0000313" key="3">
    <source>
        <dbReference type="EMBL" id="MBD2771199.1"/>
    </source>
</evidence>
<feature type="region of interest" description="Disordered" evidence="1">
    <location>
        <begin position="390"/>
        <end position="416"/>
    </location>
</feature>
<keyword evidence="4" id="KW-1185">Reference proteome</keyword>
<proteinExistence type="predicted"/>
<accession>A0A8J6XGC3</accession>